<dbReference type="RefSeq" id="WP_018574699.1">
    <property type="nucleotide sequence ID" value="NZ_CP065725.1"/>
</dbReference>
<feature type="domain" description="Multidrug resistance protein MdtA-like barrel-sandwich hybrid" evidence="6">
    <location>
        <begin position="67"/>
        <end position="208"/>
    </location>
</feature>
<organism evidence="10 11">
    <name type="scientific">Oligella ureolytica</name>
    <dbReference type="NCBI Taxonomy" id="90244"/>
    <lineage>
        <taxon>Bacteria</taxon>
        <taxon>Pseudomonadati</taxon>
        <taxon>Pseudomonadota</taxon>
        <taxon>Betaproteobacteria</taxon>
        <taxon>Burkholderiales</taxon>
        <taxon>Alcaligenaceae</taxon>
        <taxon>Oligella</taxon>
    </lineage>
</organism>
<dbReference type="Pfam" id="PF25967">
    <property type="entry name" value="RND-MFP_C"/>
    <property type="match status" value="1"/>
</dbReference>
<dbReference type="NCBIfam" id="TIGR01730">
    <property type="entry name" value="RND_mfp"/>
    <property type="match status" value="1"/>
</dbReference>
<feature type="region of interest" description="Disordered" evidence="3">
    <location>
        <begin position="374"/>
        <end position="403"/>
    </location>
</feature>
<evidence type="ECO:0000259" key="8">
    <source>
        <dbReference type="Pfam" id="PF25967"/>
    </source>
</evidence>
<dbReference type="PANTHER" id="PTHR30158:SF3">
    <property type="entry name" value="MULTIDRUG EFFLUX PUMP SUBUNIT ACRA-RELATED"/>
    <property type="match status" value="1"/>
</dbReference>
<dbReference type="STRING" id="1122619.GCA_000373745_01512"/>
<dbReference type="Pfam" id="PF25917">
    <property type="entry name" value="BSH_RND"/>
    <property type="match status" value="1"/>
</dbReference>
<protein>
    <submittedName>
        <fullName evidence="10">Acriflavine resistance protein A</fullName>
    </submittedName>
    <submittedName>
        <fullName evidence="9">Efflux RND transporter periplasmic adaptor subunit</fullName>
    </submittedName>
</protein>
<dbReference type="Proteomes" id="UP000254603">
    <property type="component" value="Unassembled WGS sequence"/>
</dbReference>
<evidence type="ECO:0000259" key="7">
    <source>
        <dbReference type="Pfam" id="PF25944"/>
    </source>
</evidence>
<evidence type="ECO:0000313" key="10">
    <source>
        <dbReference type="EMBL" id="SUA57748.1"/>
    </source>
</evidence>
<dbReference type="PROSITE" id="PS51257">
    <property type="entry name" value="PROKAR_LIPOPROTEIN"/>
    <property type="match status" value="1"/>
</dbReference>
<feature type="signal peptide" evidence="4">
    <location>
        <begin position="1"/>
        <end position="27"/>
    </location>
</feature>
<feature type="domain" description="Multidrug resistance protein MdtA-like beta-barrel" evidence="7">
    <location>
        <begin position="212"/>
        <end position="300"/>
    </location>
</feature>
<dbReference type="PANTHER" id="PTHR30158">
    <property type="entry name" value="ACRA/E-RELATED COMPONENT OF DRUG EFFLUX TRANSPORTER"/>
    <property type="match status" value="1"/>
</dbReference>
<evidence type="ECO:0000256" key="1">
    <source>
        <dbReference type="ARBA" id="ARBA00004196"/>
    </source>
</evidence>
<evidence type="ECO:0000313" key="12">
    <source>
        <dbReference type="Proteomes" id="UP000594903"/>
    </source>
</evidence>
<dbReference type="Pfam" id="PF25944">
    <property type="entry name" value="Beta-barrel_RND"/>
    <property type="match status" value="1"/>
</dbReference>
<feature type="chain" id="PRO_5016904331" evidence="4">
    <location>
        <begin position="28"/>
        <end position="403"/>
    </location>
</feature>
<dbReference type="Pfam" id="PF25876">
    <property type="entry name" value="HH_MFP_RND"/>
    <property type="match status" value="1"/>
</dbReference>
<dbReference type="Proteomes" id="UP000594903">
    <property type="component" value="Chromosome"/>
</dbReference>
<comment type="subcellular location">
    <subcellularLocation>
        <location evidence="1">Cell envelope</location>
    </subcellularLocation>
</comment>
<dbReference type="InterPro" id="IPR006143">
    <property type="entry name" value="RND_pump_MFP"/>
</dbReference>
<evidence type="ECO:0000256" key="3">
    <source>
        <dbReference type="SAM" id="MobiDB-lite"/>
    </source>
</evidence>
<evidence type="ECO:0000259" key="6">
    <source>
        <dbReference type="Pfam" id="PF25917"/>
    </source>
</evidence>
<dbReference type="Gene3D" id="2.40.30.170">
    <property type="match status" value="1"/>
</dbReference>
<comment type="similarity">
    <text evidence="2">Belongs to the membrane fusion protein (MFP) (TC 8.A.1) family.</text>
</comment>
<dbReference type="EMBL" id="UGSB01000001">
    <property type="protein sequence ID" value="SUA57748.1"/>
    <property type="molecule type" value="Genomic_DNA"/>
</dbReference>
<reference evidence="9 12" key="2">
    <citation type="submission" date="2020-12" db="EMBL/GenBank/DDBJ databases">
        <title>FDA dAtabase for Regulatory Grade micrObial Sequences (FDA-ARGOS): Supporting development and validation of Infectious Disease Dx tests.</title>
        <authorList>
            <person name="Sproer C."/>
            <person name="Gronow S."/>
            <person name="Severitt S."/>
            <person name="Schroder I."/>
            <person name="Tallon L."/>
            <person name="Sadzewicz L."/>
            <person name="Zhao X."/>
            <person name="Boylan J."/>
            <person name="Ott S."/>
            <person name="Bowen H."/>
            <person name="Vavikolanu K."/>
            <person name="Mehta A."/>
            <person name="Aluvathingal J."/>
            <person name="Nadendla S."/>
            <person name="Lowell S."/>
            <person name="Myers T."/>
            <person name="Yan Y."/>
            <person name="Sichtig H."/>
        </authorList>
    </citation>
    <scope>NUCLEOTIDE SEQUENCE [LARGE SCALE GENOMIC DNA]</scope>
    <source>
        <strain evidence="9 12">FDAARGOS_872</strain>
    </source>
</reference>
<dbReference type="GO" id="GO:0022857">
    <property type="term" value="F:transmembrane transporter activity"/>
    <property type="evidence" value="ECO:0007669"/>
    <property type="project" value="InterPro"/>
</dbReference>
<dbReference type="SUPFAM" id="SSF111369">
    <property type="entry name" value="HlyD-like secretion proteins"/>
    <property type="match status" value="1"/>
</dbReference>
<dbReference type="GO" id="GO:0030313">
    <property type="term" value="C:cell envelope"/>
    <property type="evidence" value="ECO:0007669"/>
    <property type="project" value="UniProtKB-SubCell"/>
</dbReference>
<feature type="domain" description="Multidrug resistance protein MdtA-like C-terminal permuted SH3" evidence="8">
    <location>
        <begin position="307"/>
        <end position="366"/>
    </location>
</feature>
<dbReference type="InterPro" id="IPR058627">
    <property type="entry name" value="MdtA-like_C"/>
</dbReference>
<reference evidence="10 11" key="1">
    <citation type="submission" date="2018-06" db="EMBL/GenBank/DDBJ databases">
        <authorList>
            <consortium name="Pathogen Informatics"/>
            <person name="Doyle S."/>
        </authorList>
    </citation>
    <scope>NUCLEOTIDE SEQUENCE [LARGE SCALE GENOMIC DNA]</scope>
    <source>
        <strain evidence="10 11">NCTC11997</strain>
    </source>
</reference>
<dbReference type="Gene3D" id="2.40.420.20">
    <property type="match status" value="1"/>
</dbReference>
<evidence type="ECO:0000313" key="9">
    <source>
        <dbReference type="EMBL" id="QPT39844.1"/>
    </source>
</evidence>
<feature type="domain" description="Multidrug resistance protein MdtA-like alpha-helical hairpin" evidence="5">
    <location>
        <begin position="106"/>
        <end position="175"/>
    </location>
</feature>
<dbReference type="GO" id="GO:0005886">
    <property type="term" value="C:plasma membrane"/>
    <property type="evidence" value="ECO:0007669"/>
    <property type="project" value="TreeGrafter"/>
</dbReference>
<keyword evidence="12" id="KW-1185">Reference proteome</keyword>
<evidence type="ECO:0000259" key="5">
    <source>
        <dbReference type="Pfam" id="PF25876"/>
    </source>
</evidence>
<dbReference type="InterPro" id="IPR058626">
    <property type="entry name" value="MdtA-like_b-barrel"/>
</dbReference>
<evidence type="ECO:0000256" key="4">
    <source>
        <dbReference type="SAM" id="SignalP"/>
    </source>
</evidence>
<dbReference type="Gene3D" id="2.40.50.100">
    <property type="match status" value="1"/>
</dbReference>
<dbReference type="InterPro" id="IPR058624">
    <property type="entry name" value="MdtA-like_HH"/>
</dbReference>
<dbReference type="Gene3D" id="1.10.287.470">
    <property type="entry name" value="Helix hairpin bin"/>
    <property type="match status" value="1"/>
</dbReference>
<dbReference type="OrthoDB" id="9783047at2"/>
<dbReference type="AlphaFoldDB" id="A0A378XJ36"/>
<evidence type="ECO:0000256" key="2">
    <source>
        <dbReference type="ARBA" id="ARBA00009477"/>
    </source>
</evidence>
<proteinExistence type="inferred from homology"/>
<gene>
    <name evidence="10" type="primary">acrA</name>
    <name evidence="9" type="ORF">I6G29_12120</name>
    <name evidence="10" type="ORF">NCTC11997_02498</name>
</gene>
<dbReference type="InterPro" id="IPR058625">
    <property type="entry name" value="MdtA-like_BSH"/>
</dbReference>
<evidence type="ECO:0000313" key="11">
    <source>
        <dbReference type="Proteomes" id="UP000254603"/>
    </source>
</evidence>
<keyword evidence="4" id="KW-0732">Signal</keyword>
<dbReference type="GO" id="GO:0046677">
    <property type="term" value="P:response to antibiotic"/>
    <property type="evidence" value="ECO:0007669"/>
    <property type="project" value="TreeGrafter"/>
</dbReference>
<dbReference type="EMBL" id="CP065725">
    <property type="protein sequence ID" value="QPT39844.1"/>
    <property type="molecule type" value="Genomic_DNA"/>
</dbReference>
<dbReference type="FunFam" id="2.40.420.20:FF:000001">
    <property type="entry name" value="Efflux RND transporter periplasmic adaptor subunit"/>
    <property type="match status" value="1"/>
</dbReference>
<sequence length="403" mass="42581">MKKNQHATRGLMLSLGVTALLTLSACSQEGGERQGPPPMAVSVITTEAESAKLYTTLPARVNALQDAQVVARVTGNIESINFEQGSRVKAGQSLFKIDPKPYQAAYNQAAAALKQSEASAQSSNALARRYRGLVGSSAISRQEYDNAVASANLANASIDQAKAALENAGIELGYTDVVSPIDGIVGRALVTEGALVSATSGTPLALVQHLDTVYVDFNQTVSELSKLRQELAAGTIKSLGDGVAEVELQLEDGSIYPEKGELLFTGVTVNPGTGQVQLRATFPNPDHILLPGLYVHVRIARAAVDEAIFVPNQAIQRTAEGVNKVVIINDENMVVDRNVVLGQEFDGRTQVTSGVEVGEQVVVEGFTKIRAGQTVKPQAYKEKQTASEEPVSGSEAPAATTEQ</sequence>
<name>A0A378XJ36_9BURK</name>
<accession>A0A378XJ36</accession>